<organism evidence="1 2">
    <name type="scientific">Nephila pilipes</name>
    <name type="common">Giant wood spider</name>
    <name type="synonym">Nephila maculata</name>
    <dbReference type="NCBI Taxonomy" id="299642"/>
    <lineage>
        <taxon>Eukaryota</taxon>
        <taxon>Metazoa</taxon>
        <taxon>Ecdysozoa</taxon>
        <taxon>Arthropoda</taxon>
        <taxon>Chelicerata</taxon>
        <taxon>Arachnida</taxon>
        <taxon>Araneae</taxon>
        <taxon>Araneomorphae</taxon>
        <taxon>Entelegynae</taxon>
        <taxon>Araneoidea</taxon>
        <taxon>Nephilidae</taxon>
        <taxon>Nephila</taxon>
    </lineage>
</organism>
<dbReference type="Proteomes" id="UP000887013">
    <property type="component" value="Unassembled WGS sequence"/>
</dbReference>
<dbReference type="EMBL" id="BMAW01094723">
    <property type="protein sequence ID" value="GFS67033.1"/>
    <property type="molecule type" value="Genomic_DNA"/>
</dbReference>
<proteinExistence type="predicted"/>
<keyword evidence="2" id="KW-1185">Reference proteome</keyword>
<gene>
    <name evidence="1" type="ORF">NPIL_370121</name>
</gene>
<sequence length="169" mass="19002">MIFAVCLHILQWAFRAIAGFFDLLYFIEIMIFDSMIEFIDDSLTQLLNRVTSTLETTADAALIPFPSVQKTCEALEIKSKFVPPQGTTTVTEIPYERKDQASAIPVVRSFFVWKMCKALDLPATLFPQQSDTTVSCKQLKVNKPVPIVYSVAVFEICKALDLKVQLASQ</sequence>
<reference evidence="1" key="1">
    <citation type="submission" date="2020-08" db="EMBL/GenBank/DDBJ databases">
        <title>Multicomponent nature underlies the extraordinary mechanical properties of spider dragline silk.</title>
        <authorList>
            <person name="Kono N."/>
            <person name="Nakamura H."/>
            <person name="Mori M."/>
            <person name="Yoshida Y."/>
            <person name="Ohtoshi R."/>
            <person name="Malay A.D."/>
            <person name="Moran D.A.P."/>
            <person name="Tomita M."/>
            <person name="Numata K."/>
            <person name="Arakawa K."/>
        </authorList>
    </citation>
    <scope>NUCLEOTIDE SEQUENCE</scope>
</reference>
<dbReference type="OrthoDB" id="6442706at2759"/>
<protein>
    <submittedName>
        <fullName evidence="1">Uncharacterized protein</fullName>
    </submittedName>
</protein>
<evidence type="ECO:0000313" key="2">
    <source>
        <dbReference type="Proteomes" id="UP000887013"/>
    </source>
</evidence>
<dbReference type="AlphaFoldDB" id="A0A8X6IZ62"/>
<name>A0A8X6IZ62_NEPPI</name>
<accession>A0A8X6IZ62</accession>
<evidence type="ECO:0000313" key="1">
    <source>
        <dbReference type="EMBL" id="GFS67033.1"/>
    </source>
</evidence>
<comment type="caution">
    <text evidence="1">The sequence shown here is derived from an EMBL/GenBank/DDBJ whole genome shotgun (WGS) entry which is preliminary data.</text>
</comment>